<keyword evidence="5" id="KW-1185">Reference proteome</keyword>
<keyword evidence="2" id="KW-0378">Hydrolase</keyword>
<dbReference type="GO" id="GO:0006515">
    <property type="term" value="P:protein quality control for misfolded or incompletely synthesized proteins"/>
    <property type="evidence" value="ECO:0007669"/>
    <property type="project" value="TreeGrafter"/>
</dbReference>
<dbReference type="NCBIfam" id="NF045542">
    <property type="entry name" value="Clp_rel_HeadMat"/>
    <property type="match status" value="1"/>
</dbReference>
<keyword evidence="3" id="KW-0720">Serine protease</keyword>
<accession>A0A1Y2K6U5</accession>
<dbReference type="GO" id="GO:0004252">
    <property type="term" value="F:serine-type endopeptidase activity"/>
    <property type="evidence" value="ECO:0007669"/>
    <property type="project" value="TreeGrafter"/>
</dbReference>
<dbReference type="GO" id="GO:0004176">
    <property type="term" value="F:ATP-dependent peptidase activity"/>
    <property type="evidence" value="ECO:0007669"/>
    <property type="project" value="TreeGrafter"/>
</dbReference>
<dbReference type="Gene3D" id="3.90.226.10">
    <property type="entry name" value="2-enoyl-CoA Hydratase, Chain A, domain 1"/>
    <property type="match status" value="1"/>
</dbReference>
<comment type="caution">
    <text evidence="4">The sequence shown here is derived from an EMBL/GenBank/DDBJ whole genome shotgun (WGS) entry which is preliminary data.</text>
</comment>
<dbReference type="PANTHER" id="PTHR10381">
    <property type="entry name" value="ATP-DEPENDENT CLP PROTEASE PROTEOLYTIC SUBUNIT"/>
    <property type="match status" value="1"/>
</dbReference>
<dbReference type="PANTHER" id="PTHR10381:SF70">
    <property type="entry name" value="ATP-DEPENDENT CLP PROTEASE PROTEOLYTIC SUBUNIT"/>
    <property type="match status" value="1"/>
</dbReference>
<dbReference type="SUPFAM" id="SSF52096">
    <property type="entry name" value="ClpP/crotonase"/>
    <property type="match status" value="1"/>
</dbReference>
<organism evidence="4 5">
    <name type="scientific">Magnetofaba australis IT-1</name>
    <dbReference type="NCBI Taxonomy" id="1434232"/>
    <lineage>
        <taxon>Bacteria</taxon>
        <taxon>Pseudomonadati</taxon>
        <taxon>Pseudomonadota</taxon>
        <taxon>Magnetococcia</taxon>
        <taxon>Magnetococcales</taxon>
        <taxon>Magnetococcaceae</taxon>
        <taxon>Magnetofaba</taxon>
    </lineage>
</organism>
<sequence>MRINSPGGSVFDGLAIHNALKRLDARVTVFVDGIAASIASVIAMAGDEVIMPENAMLMIHDPSGIVMGTASDMRSMAEALEKTKAGLVTAYREKSGLSDAEIEQIMANETWLTANEAVEKGFADRLEEPVKMAAYFDLSQYDNAPEQLIAKLPAQGEAHNEPNNVVDLMAIRSQVRGATLAYVNEIHEICNLAGVPDRALPFINKEMSAVAVRQALIKERADNDEALIINHRHGADLSRSTEESARPTINTQAIYAARNAQPGKGES</sequence>
<protein>
    <submittedName>
        <fullName evidence="4">Putative protease/scaffold protein</fullName>
    </submittedName>
</protein>
<dbReference type="GO" id="GO:0009368">
    <property type="term" value="C:endopeptidase Clp complex"/>
    <property type="evidence" value="ECO:0007669"/>
    <property type="project" value="TreeGrafter"/>
</dbReference>
<dbReference type="Proteomes" id="UP000194003">
    <property type="component" value="Unassembled WGS sequence"/>
</dbReference>
<gene>
    <name evidence="4" type="ORF">MAIT1_04772</name>
</gene>
<proteinExistence type="predicted"/>
<evidence type="ECO:0000256" key="2">
    <source>
        <dbReference type="ARBA" id="ARBA00022801"/>
    </source>
</evidence>
<dbReference type="EMBL" id="LVJN01000019">
    <property type="protein sequence ID" value="OSM04151.1"/>
    <property type="molecule type" value="Genomic_DNA"/>
</dbReference>
<evidence type="ECO:0000313" key="4">
    <source>
        <dbReference type="EMBL" id="OSM04151.1"/>
    </source>
</evidence>
<dbReference type="InterPro" id="IPR029045">
    <property type="entry name" value="ClpP/crotonase-like_dom_sf"/>
</dbReference>
<name>A0A1Y2K6U5_9PROT</name>
<dbReference type="AlphaFoldDB" id="A0A1Y2K6U5"/>
<evidence type="ECO:0000256" key="1">
    <source>
        <dbReference type="ARBA" id="ARBA00022670"/>
    </source>
</evidence>
<evidence type="ECO:0000313" key="5">
    <source>
        <dbReference type="Proteomes" id="UP000194003"/>
    </source>
</evidence>
<evidence type="ECO:0000256" key="3">
    <source>
        <dbReference type="ARBA" id="ARBA00022825"/>
    </source>
</evidence>
<dbReference type="STRING" id="1434232.MAIT1_04772"/>
<dbReference type="InterPro" id="IPR023562">
    <property type="entry name" value="ClpP/TepA"/>
</dbReference>
<dbReference type="GO" id="GO:0051117">
    <property type="term" value="F:ATPase binding"/>
    <property type="evidence" value="ECO:0007669"/>
    <property type="project" value="TreeGrafter"/>
</dbReference>
<keyword evidence="1 4" id="KW-0645">Protease</keyword>
<dbReference type="CDD" id="cd07016">
    <property type="entry name" value="S14_ClpP_1"/>
    <property type="match status" value="1"/>
</dbReference>
<reference evidence="4 5" key="1">
    <citation type="journal article" date="2016" name="BMC Genomics">
        <title>Combined genomic and structural analyses of a cultured magnetotactic bacterium reveals its niche adaptation to a dynamic environment.</title>
        <authorList>
            <person name="Araujo A.C."/>
            <person name="Morillo V."/>
            <person name="Cypriano J."/>
            <person name="Teixeira L.C."/>
            <person name="Leao P."/>
            <person name="Lyra S."/>
            <person name="Almeida L.G."/>
            <person name="Bazylinski D.A."/>
            <person name="Vasconcellos A.T."/>
            <person name="Abreu F."/>
            <person name="Lins U."/>
        </authorList>
    </citation>
    <scope>NUCLEOTIDE SEQUENCE [LARGE SCALE GENOMIC DNA]</scope>
    <source>
        <strain evidence="4 5">IT-1</strain>
    </source>
</reference>
<dbReference type="Pfam" id="PF00574">
    <property type="entry name" value="CLP_protease"/>
    <property type="match status" value="1"/>
</dbReference>